<dbReference type="SMART" id="SM00147">
    <property type="entry name" value="RasGEF"/>
    <property type="match status" value="1"/>
</dbReference>
<evidence type="ECO:0000259" key="13">
    <source>
        <dbReference type="PROSITE" id="PS50200"/>
    </source>
</evidence>
<dbReference type="SMART" id="SM00314">
    <property type="entry name" value="RA"/>
    <property type="match status" value="2"/>
</dbReference>
<dbReference type="Gene3D" id="1.10.238.10">
    <property type="entry name" value="EF-hand"/>
    <property type="match status" value="1"/>
</dbReference>
<evidence type="ECO:0000259" key="10">
    <source>
        <dbReference type="PROSITE" id="PS50004"/>
    </source>
</evidence>
<feature type="region of interest" description="Disordered" evidence="8">
    <location>
        <begin position="1636"/>
        <end position="1666"/>
    </location>
</feature>
<evidence type="ECO:0000259" key="11">
    <source>
        <dbReference type="PROSITE" id="PS50008"/>
    </source>
</evidence>
<evidence type="ECO:0000256" key="3">
    <source>
        <dbReference type="ARBA" id="ARBA00022963"/>
    </source>
</evidence>
<dbReference type="InterPro" id="IPR001192">
    <property type="entry name" value="PI-PLC_fam"/>
</dbReference>
<dbReference type="SMART" id="SM00148">
    <property type="entry name" value="PLCXc"/>
    <property type="match status" value="1"/>
</dbReference>
<evidence type="ECO:0000313" key="14">
    <source>
        <dbReference type="EMBL" id="KAG5262461.1"/>
    </source>
</evidence>
<feature type="compositionally biased region" description="Low complexity" evidence="8">
    <location>
        <begin position="148"/>
        <end position="169"/>
    </location>
</feature>
<evidence type="ECO:0000259" key="12">
    <source>
        <dbReference type="PROSITE" id="PS50009"/>
    </source>
</evidence>
<keyword evidence="2 7" id="KW-0378">Hydrolase</keyword>
<dbReference type="InterPro" id="IPR000008">
    <property type="entry name" value="C2_dom"/>
</dbReference>
<feature type="region of interest" description="Disordered" evidence="8">
    <location>
        <begin position="1117"/>
        <end position="1246"/>
    </location>
</feature>
<keyword evidence="9" id="KW-0732">Signal</keyword>
<feature type="domain" description="C2" evidence="10">
    <location>
        <begin position="1980"/>
        <end position="2105"/>
    </location>
</feature>
<feature type="region of interest" description="Disordered" evidence="8">
    <location>
        <begin position="1679"/>
        <end position="1732"/>
    </location>
</feature>
<feature type="region of interest" description="Disordered" evidence="8">
    <location>
        <begin position="803"/>
        <end position="889"/>
    </location>
</feature>
<dbReference type="GO" id="GO:0046488">
    <property type="term" value="P:phosphatidylinositol metabolic process"/>
    <property type="evidence" value="ECO:0007669"/>
    <property type="project" value="TreeGrafter"/>
</dbReference>
<evidence type="ECO:0000256" key="8">
    <source>
        <dbReference type="SAM" id="MobiDB-lite"/>
    </source>
</evidence>
<feature type="region of interest" description="Disordered" evidence="8">
    <location>
        <begin position="112"/>
        <end position="183"/>
    </location>
</feature>
<evidence type="ECO:0000313" key="15">
    <source>
        <dbReference type="Proteomes" id="UP000823561"/>
    </source>
</evidence>
<feature type="compositionally biased region" description="Polar residues" evidence="8">
    <location>
        <begin position="1636"/>
        <end position="1650"/>
    </location>
</feature>
<dbReference type="PROSITE" id="PS50009">
    <property type="entry name" value="RASGEF_CAT"/>
    <property type="match status" value="1"/>
</dbReference>
<dbReference type="SMART" id="SM00239">
    <property type="entry name" value="C2"/>
    <property type="match status" value="1"/>
</dbReference>
<dbReference type="Gene3D" id="3.20.20.190">
    <property type="entry name" value="Phosphatidylinositol (PI) phosphodiesterase"/>
    <property type="match status" value="2"/>
</dbReference>
<keyword evidence="5" id="KW-0807">Transducer</keyword>
<dbReference type="SMART" id="SM00149">
    <property type="entry name" value="PLCYc"/>
    <property type="match status" value="1"/>
</dbReference>
<accession>A0AAV6FLI4</accession>
<dbReference type="Gene3D" id="1.10.840.10">
    <property type="entry name" value="Ras guanine-nucleotide exchange factors catalytic domain"/>
    <property type="match status" value="1"/>
</dbReference>
<dbReference type="SUPFAM" id="SSF54236">
    <property type="entry name" value="Ubiquitin-like"/>
    <property type="match status" value="2"/>
</dbReference>
<dbReference type="CDD" id="cd00275">
    <property type="entry name" value="C2_PLC_like"/>
    <property type="match status" value="1"/>
</dbReference>
<dbReference type="PROSITE" id="PS50200">
    <property type="entry name" value="RA"/>
    <property type="match status" value="1"/>
</dbReference>
<dbReference type="PRINTS" id="PR00390">
    <property type="entry name" value="PHPHLIPASEC"/>
</dbReference>
<evidence type="ECO:0000256" key="9">
    <source>
        <dbReference type="SAM" id="SignalP"/>
    </source>
</evidence>
<keyword evidence="3 7" id="KW-0442">Lipid degradation</keyword>
<dbReference type="Pfam" id="PF00617">
    <property type="entry name" value="RasGEF"/>
    <property type="match status" value="1"/>
</dbReference>
<feature type="compositionally biased region" description="Low complexity" evidence="8">
    <location>
        <begin position="1830"/>
        <end position="1853"/>
    </location>
</feature>
<dbReference type="InterPro" id="IPR035892">
    <property type="entry name" value="C2_domain_sf"/>
</dbReference>
<dbReference type="GO" id="GO:0051209">
    <property type="term" value="P:release of sequestered calcium ion into cytosol"/>
    <property type="evidence" value="ECO:0007669"/>
    <property type="project" value="TreeGrafter"/>
</dbReference>
<dbReference type="CDD" id="cd01780">
    <property type="entry name" value="RA2_PLC-epsilon"/>
    <property type="match status" value="1"/>
</dbReference>
<dbReference type="InterPro" id="IPR028398">
    <property type="entry name" value="PLC-epsilon1_RA2"/>
</dbReference>
<dbReference type="Pfam" id="PF00387">
    <property type="entry name" value="PI-PLC-Y"/>
    <property type="match status" value="1"/>
</dbReference>
<feature type="compositionally biased region" description="Basic and acidic residues" evidence="8">
    <location>
        <begin position="1711"/>
        <end position="1725"/>
    </location>
</feature>
<dbReference type="PROSITE" id="PS50008">
    <property type="entry name" value="PIPLC_Y_DOMAIN"/>
    <property type="match status" value="1"/>
</dbReference>
<organism evidence="14 15">
    <name type="scientific">Alosa alosa</name>
    <name type="common">allis shad</name>
    <dbReference type="NCBI Taxonomy" id="278164"/>
    <lineage>
        <taxon>Eukaryota</taxon>
        <taxon>Metazoa</taxon>
        <taxon>Chordata</taxon>
        <taxon>Craniata</taxon>
        <taxon>Vertebrata</taxon>
        <taxon>Euteleostomi</taxon>
        <taxon>Actinopterygii</taxon>
        <taxon>Neopterygii</taxon>
        <taxon>Teleostei</taxon>
        <taxon>Clupei</taxon>
        <taxon>Clupeiformes</taxon>
        <taxon>Clupeoidei</taxon>
        <taxon>Clupeidae</taxon>
        <taxon>Alosa</taxon>
    </lineage>
</organism>
<evidence type="ECO:0000256" key="5">
    <source>
        <dbReference type="ARBA" id="ARBA00023224"/>
    </source>
</evidence>
<dbReference type="Pfam" id="PF00388">
    <property type="entry name" value="PI-PLC-X"/>
    <property type="match status" value="1"/>
</dbReference>
<keyword evidence="4 7" id="KW-0443">Lipid metabolism</keyword>
<dbReference type="SUPFAM" id="SSF51695">
    <property type="entry name" value="PLC-like phosphodiesterases"/>
    <property type="match status" value="2"/>
</dbReference>
<dbReference type="Gene3D" id="3.10.20.90">
    <property type="entry name" value="Phosphatidylinositol 3-kinase Catalytic Subunit, Chain A, domain 1"/>
    <property type="match status" value="2"/>
</dbReference>
<sequence length="2496" mass="271369">MKDGWRSHKHVGILIVAMASGELDAAAVGGKSQGKRPPAMAPADRNSHRRTHSWVPPVNGSPTSPPCCSHQGTAATRQRKGSLSPISPPAGRCLLCRPGKLTANTPGHSFCIGHTEHQTSGSATGERVERPHGKGQRRASNSEQAGCPAGSPAAYRASSSPSSSSSSSLPDRRQPSDGLPLGEFSSDCVHVSGAASGLSGSTGSLCQLDDGRAAGQLDEVMPAGRLGVRRSSLPVASPQWVSRGPLASVFNRTTEGRLGSRANIRCGHCLKNGYSSLEHLERLDGRPRPKCLLKAHSSSPLVTYGGDRDSDGGAVSDSEFVRQKRERSTFLVRRYQKNNQRVQRMVCPGARTVMRTLLSGHISKAVCDTVCEQTQRTTLLETSPGREAALLLVHLQVSKALLSYPGRRLSQLDHALIPDEPQDLVFSARLLNLPRADVWGRCPGDVGHTVEFRACLSRARLYTNVCRTLLEAAAALGTRSAMPGGTAGIPGTPANSVGRPMPKERQLCAGVAQSVGSLLPGGVGGVVGVAAGISKELAELRHLVPFPEEVAIALTEQERRLYRRVFPLDYLCLLTRQLGSPECLPRHPHLRASLSAPAMPATESSGEGQQRSALEDLVTRFNEVSSWVTWLILTAGSMEEKREVFSYMVHVADCCWNIGNYNAVMEFLAGLRSRKVLKMWQFMDQADIESMRRLKDSMAQHESSSEYRKAVHRALHIPGCKVVPFCGVFLKELSDALDGAASLIGLRHTLDPKEDTVEFVSDYSGQPSFLQRAGPDGLHSAEKEATVSNILQTIRSCHRSLESEEMAMTTDGDPASGADSPASRCNSVKDRYKNPKNSHSNRVVFSIGDLSDAEVEGQDQIGGSEHCGAESDGEEDNSTDPLVIPEDAHGPFGHGTELIPWYVLSLRAEVHQFLLRGATAIHYEQESRLSARCSLRLLPDNGILVWGRPRSGGSLPGAKASDPLQAPGTSGGSGSSNSSGGGGIAALGMGLTEGALDLASVKAVFRGHPGADVVAVCTQHKLSMLSCGEHAVSLLHGHGTTDNRLLHLVAPGHTARMLHEGLQALCAAARRMRRFPDQRLQWLRRQYISLYQEDGRCEGPTLAQAIELFGGRRWNAGSGSGTLGRGGDKAGSQRSSPLGINAVSKKKKKKPLVRENSGEGTDDEMVIRKTRSCKESLDRRESDTPDGHDPEETEDNSVSGLPGPFSLSNKCQSPGPSLSSSSPSSSSPSPGGTSTSHPIRPHSSPIMACNAKGQLSAWGSRSWHGRGKDCFKGFQNIMSSDTTMSFVEFVELFKSFSIRSRKDLKELFDTYAVTCTRSDPDSPSLHTNLKVEDKVTGQQPDLDLLTRNGSDLGLFIRSRPPLPDHQKQISDAIAAASIMSNGTGVENASLGVLGLSVTQLSDFLVNCQGEHLTYEQLLGLIQKFEPSASMRQMGWMSFEGFARFLMDKDNFASKLEESEVNPEELQYPLSFYYIESSHNTYLTGHQLKGESSVELYSQVLLQGCRSVELDCWDGDDGLPVIYHGHTLTTKIPFKDVVEAINRTAFVNSEMPVILSIENHCSLPQQRKMAEIFKTVFGEKLVTRFLFESDFSDDPLLPSPLQLKGKILLKNKKLKAHQAPVDILKQKAHQLAQLGMQAQASNGTSSSSGPLGNTPEEEEEEEDEYDYDYESLSDADVLTAPPVSCDQEDNILDDKPEGRPTGGDKPPGEAAEEVREKRVRKAESSHSKGKQVFDLELGEEFYLPQNKKESRQIAQELSDLIIYCQAVKFPGLSSLSPMGSSRGKERKCRKSIFGSQPMAAPRPSGKGMSEGSSRSSGGEDSPQLPHHHHQQQQAPSSSSFSSSPGQCPSFPPLSVALPTPPPAAVSAPTLPPASLSSIIRTPRCYHISSVNENAAKRLCRRHSRALLQHTCCQLLRTYPAATRIDSANFNPLPFWLHGIQLVALNYQTDDLPLQLNTALFEANGHCGYVLKPPVLWERSCPLYQNFYPMERDTEGMEPTTYTITVVSGQNVCPGNAAGSPCVELEVLGAPCDCVHFRTKPIHRNPLNPMWSESFTLAVHCEDLAFLRLAVVENNSSQVTAQRILPLRALKTGYRHLPLRNQHNECLEVSSLFIFSRRVEESAGAAAVPGVTTGGAVSSVSSGGMAPGLPATMLFSTEERRAAVQYKVTVHGAPGEESFTVVTVREHTTAKQIIHMLLASSPADHNTDSDSDSSVGYFLSEERVPLSKEKGDGRRLSRWRPLASEEEVVRVVNSWPPEEGCIGRLWLRTQEEELNEKNGEMEGSQEVKSGEEEMFFVQVHDVSPEQPHTVIKAPRHSTAQDIIRQALSKAKYSYSILSNPNPGDYVLLEEVSKETGGKKAAGGKASQRVLPETECVYQTQSHWRGAGRFILKLKEQVREDKRRGLSLASEFWKLTGRSRSLAHESSSSSAPYTCTSTCQQPATPLQGMLPEQLRVWINTGGWSKGPAATLSTNRRLPVSGPGPSPWSLPLLWNWKLHK</sequence>
<keyword evidence="15" id="KW-1185">Reference proteome</keyword>
<evidence type="ECO:0000256" key="1">
    <source>
        <dbReference type="ARBA" id="ARBA00012368"/>
    </source>
</evidence>
<feature type="domain" description="Ras-GEF" evidence="12">
    <location>
        <begin position="546"/>
        <end position="831"/>
    </location>
</feature>
<feature type="signal peptide" evidence="9">
    <location>
        <begin position="1"/>
        <end position="25"/>
    </location>
</feature>
<feature type="compositionally biased region" description="Low complexity" evidence="8">
    <location>
        <begin position="1213"/>
        <end position="1236"/>
    </location>
</feature>
<dbReference type="InterPro" id="IPR001711">
    <property type="entry name" value="PLipase_C_Pinositol-sp_Y"/>
</dbReference>
<dbReference type="FunFam" id="3.20.20.190:FF:000039">
    <property type="entry name" value="Phosphoinositide phospholipase C"/>
    <property type="match status" value="1"/>
</dbReference>
<feature type="compositionally biased region" description="Low complexity" evidence="8">
    <location>
        <begin position="1803"/>
        <end position="1823"/>
    </location>
</feature>
<feature type="compositionally biased region" description="Gly residues" evidence="8">
    <location>
        <begin position="969"/>
        <end position="979"/>
    </location>
</feature>
<dbReference type="Pfam" id="PF09279">
    <property type="entry name" value="EF-hand_like"/>
    <property type="match status" value="1"/>
</dbReference>
<feature type="chain" id="PRO_5043507151" description="Phosphoinositide phospholipase C" evidence="9">
    <location>
        <begin position="26"/>
        <end position="2496"/>
    </location>
</feature>
<comment type="caution">
    <text evidence="14">The sequence shown here is derived from an EMBL/GenBank/DDBJ whole genome shotgun (WGS) entry which is preliminary data.</text>
</comment>
<dbReference type="FunFam" id="1.10.238.10:FF:000092">
    <property type="entry name" value="Phosphoinositide phospholipase C"/>
    <property type="match status" value="1"/>
</dbReference>
<dbReference type="InterPro" id="IPR000159">
    <property type="entry name" value="RA_dom"/>
</dbReference>
<dbReference type="Pfam" id="PF00168">
    <property type="entry name" value="C2"/>
    <property type="match status" value="1"/>
</dbReference>
<dbReference type="PANTHER" id="PTHR10336:SF6">
    <property type="entry name" value="1-PHOSPHATIDYLINOSITOL 4,5-BISPHOSPHATE PHOSPHODIESTERASE EPSILON-1"/>
    <property type="match status" value="1"/>
</dbReference>
<dbReference type="InterPro" id="IPR023578">
    <property type="entry name" value="Ras_GEF_dom_sf"/>
</dbReference>
<dbReference type="EMBL" id="JADWDJ010000022">
    <property type="protein sequence ID" value="KAG5262461.1"/>
    <property type="molecule type" value="Genomic_DNA"/>
</dbReference>
<dbReference type="PROSITE" id="PS50004">
    <property type="entry name" value="C2"/>
    <property type="match status" value="1"/>
</dbReference>
<dbReference type="PROSITE" id="PS50007">
    <property type="entry name" value="PIPLC_X_DOMAIN"/>
    <property type="match status" value="1"/>
</dbReference>
<dbReference type="InterPro" id="IPR001895">
    <property type="entry name" value="RASGEF_cat_dom"/>
</dbReference>
<evidence type="ECO:0000256" key="2">
    <source>
        <dbReference type="ARBA" id="ARBA00022801"/>
    </source>
</evidence>
<dbReference type="InterPro" id="IPR046974">
    <property type="entry name" value="PLC_epsilon1_EF"/>
</dbReference>
<dbReference type="CDD" id="cd08596">
    <property type="entry name" value="PI-PLCc_epsilon"/>
    <property type="match status" value="1"/>
</dbReference>
<dbReference type="PANTHER" id="PTHR10336">
    <property type="entry name" value="PHOSPHOINOSITIDE-SPECIFIC PHOSPHOLIPASE C FAMILY PROTEIN"/>
    <property type="match status" value="1"/>
</dbReference>
<dbReference type="Pfam" id="PF00788">
    <property type="entry name" value="RA"/>
    <property type="match status" value="1"/>
</dbReference>
<dbReference type="InterPro" id="IPR011992">
    <property type="entry name" value="EF-hand-dom_pair"/>
</dbReference>
<feature type="region of interest" description="Disordered" evidence="8">
    <location>
        <begin position="954"/>
        <end position="979"/>
    </location>
</feature>
<dbReference type="GO" id="GO:0007265">
    <property type="term" value="P:Ras protein signal transduction"/>
    <property type="evidence" value="ECO:0007669"/>
    <property type="project" value="TreeGrafter"/>
</dbReference>
<dbReference type="GO" id="GO:0005085">
    <property type="term" value="F:guanyl-nucleotide exchange factor activity"/>
    <property type="evidence" value="ECO:0007669"/>
    <property type="project" value="UniProtKB-KW"/>
</dbReference>
<dbReference type="GO" id="GO:0007186">
    <property type="term" value="P:G protein-coupled receptor signaling pathway"/>
    <property type="evidence" value="ECO:0007669"/>
    <property type="project" value="TreeGrafter"/>
</dbReference>
<dbReference type="InterPro" id="IPR029071">
    <property type="entry name" value="Ubiquitin-like_domsf"/>
</dbReference>
<feature type="domain" description="Ras-associating" evidence="13">
    <location>
        <begin position="2295"/>
        <end position="2394"/>
    </location>
</feature>
<dbReference type="InterPro" id="IPR015359">
    <property type="entry name" value="PLC_EF-hand-like"/>
</dbReference>
<dbReference type="Proteomes" id="UP000823561">
    <property type="component" value="Chromosome 22"/>
</dbReference>
<gene>
    <name evidence="14" type="ORF">AALO_G00275380</name>
</gene>
<dbReference type="SUPFAM" id="SSF49562">
    <property type="entry name" value="C2 domain (Calcium/lipid-binding domain, CaLB)"/>
    <property type="match status" value="1"/>
</dbReference>
<dbReference type="InterPro" id="IPR000909">
    <property type="entry name" value="PLipase_C_PInositol-sp_X_dom"/>
</dbReference>
<dbReference type="SUPFAM" id="SSF48366">
    <property type="entry name" value="Ras GEF"/>
    <property type="match status" value="1"/>
</dbReference>
<evidence type="ECO:0000256" key="4">
    <source>
        <dbReference type="ARBA" id="ARBA00023098"/>
    </source>
</evidence>
<name>A0AAV6FLI4_9TELE</name>
<dbReference type="CDD" id="cd16203">
    <property type="entry name" value="EFh_PI-PLCepsilon"/>
    <property type="match status" value="1"/>
</dbReference>
<feature type="compositionally biased region" description="Basic and acidic residues" evidence="8">
    <location>
        <begin position="1172"/>
        <end position="1190"/>
    </location>
</feature>
<dbReference type="GO" id="GO:0004435">
    <property type="term" value="F:phosphatidylinositol-4,5-bisphosphate phospholipase C activity"/>
    <property type="evidence" value="ECO:0007669"/>
    <property type="project" value="UniProtKB-EC"/>
</dbReference>
<dbReference type="GO" id="GO:0016042">
    <property type="term" value="P:lipid catabolic process"/>
    <property type="evidence" value="ECO:0007669"/>
    <property type="project" value="UniProtKB-KW"/>
</dbReference>
<feature type="domain" description="PI-PLC Y-box" evidence="11">
    <location>
        <begin position="1884"/>
        <end position="1974"/>
    </location>
</feature>
<feature type="compositionally biased region" description="Acidic residues" evidence="8">
    <location>
        <begin position="1654"/>
        <end position="1666"/>
    </location>
</feature>
<dbReference type="InterPro" id="IPR017946">
    <property type="entry name" value="PLC-like_Pdiesterase_TIM-brl"/>
</dbReference>
<dbReference type="Gene3D" id="2.60.40.150">
    <property type="entry name" value="C2 domain"/>
    <property type="match status" value="1"/>
</dbReference>
<feature type="region of interest" description="Disordered" evidence="8">
    <location>
        <begin position="1772"/>
        <end position="1853"/>
    </location>
</feature>
<dbReference type="InterPro" id="IPR046973">
    <property type="entry name" value="PLC-epsilon1_cat"/>
</dbReference>
<dbReference type="SUPFAM" id="SSF47473">
    <property type="entry name" value="EF-hand"/>
    <property type="match status" value="1"/>
</dbReference>
<protein>
    <recommendedName>
        <fullName evidence="1 7">Phosphoinositide phospholipase C</fullName>
        <ecNumber evidence="1 7">3.1.4.11</ecNumber>
    </recommendedName>
</protein>
<feature type="region of interest" description="Disordered" evidence="8">
    <location>
        <begin position="27"/>
        <end position="89"/>
    </location>
</feature>
<keyword evidence="6" id="KW-0344">Guanine-nucleotide releasing factor</keyword>
<comment type="catalytic activity">
    <reaction evidence="7">
        <text>a 1,2-diacyl-sn-glycero-3-phospho-(1D-myo-inositol-4,5-bisphosphate) + H2O = 1D-myo-inositol 1,4,5-trisphosphate + a 1,2-diacyl-sn-glycerol + H(+)</text>
        <dbReference type="Rhea" id="RHEA:33179"/>
        <dbReference type="ChEBI" id="CHEBI:15377"/>
        <dbReference type="ChEBI" id="CHEBI:15378"/>
        <dbReference type="ChEBI" id="CHEBI:17815"/>
        <dbReference type="ChEBI" id="CHEBI:58456"/>
        <dbReference type="ChEBI" id="CHEBI:203600"/>
        <dbReference type="EC" id="3.1.4.11"/>
    </reaction>
</comment>
<dbReference type="InterPro" id="IPR036964">
    <property type="entry name" value="RASGEF_cat_dom_sf"/>
</dbReference>
<evidence type="ECO:0000256" key="7">
    <source>
        <dbReference type="RuleBase" id="RU361133"/>
    </source>
</evidence>
<proteinExistence type="predicted"/>
<dbReference type="FunFam" id="2.60.40.150:FF:000085">
    <property type="entry name" value="Phosphoinositide phospholipase C"/>
    <property type="match status" value="1"/>
</dbReference>
<dbReference type="EC" id="3.1.4.11" evidence="1 7"/>
<reference evidence="14" key="1">
    <citation type="submission" date="2020-10" db="EMBL/GenBank/DDBJ databases">
        <title>Chromosome-scale genome assembly of the Allis shad, Alosa alosa.</title>
        <authorList>
            <person name="Margot Z."/>
            <person name="Christophe K."/>
            <person name="Cabau C."/>
            <person name="Louis A."/>
            <person name="Berthelot C."/>
            <person name="Parey E."/>
            <person name="Roest Crollius H."/>
            <person name="Montfort J."/>
            <person name="Robinson-Rechavi M."/>
            <person name="Bucao C."/>
            <person name="Bouchez O."/>
            <person name="Gislard M."/>
            <person name="Lluch J."/>
            <person name="Milhes M."/>
            <person name="Lampietro C."/>
            <person name="Lopez Roques C."/>
            <person name="Donnadieu C."/>
            <person name="Braasch I."/>
            <person name="Desvignes T."/>
            <person name="Postlethwait J."/>
            <person name="Bobe J."/>
            <person name="Guiguen Y."/>
        </authorList>
    </citation>
    <scope>NUCLEOTIDE SEQUENCE</scope>
    <source>
        <strain evidence="14">M-15738</strain>
        <tissue evidence="14">Blood</tissue>
    </source>
</reference>
<evidence type="ECO:0000256" key="6">
    <source>
        <dbReference type="PROSITE-ProRule" id="PRU00168"/>
    </source>
</evidence>
<dbReference type="GO" id="GO:0048015">
    <property type="term" value="P:phosphatidylinositol-mediated signaling"/>
    <property type="evidence" value="ECO:0007669"/>
    <property type="project" value="TreeGrafter"/>
</dbReference>